<dbReference type="Gramene" id="KGN59048">
    <property type="protein sequence ID" value="KGN59048"/>
    <property type="gene ID" value="Csa_3G748280"/>
</dbReference>
<evidence type="ECO:0000259" key="3">
    <source>
        <dbReference type="Pfam" id="PF11961"/>
    </source>
</evidence>
<feature type="domain" description="DUF3475" evidence="3">
    <location>
        <begin position="58"/>
        <end position="113"/>
    </location>
</feature>
<feature type="region of interest" description="Disordered" evidence="1">
    <location>
        <begin position="317"/>
        <end position="355"/>
    </location>
</feature>
<feature type="domain" description="DUF668" evidence="2">
    <location>
        <begin position="379"/>
        <end position="467"/>
    </location>
</feature>
<keyword evidence="5" id="KW-1185">Reference proteome</keyword>
<dbReference type="InterPro" id="IPR021864">
    <property type="entry name" value="DUF3475"/>
</dbReference>
<feature type="compositionally biased region" description="Polar residues" evidence="1">
    <location>
        <begin position="327"/>
        <end position="352"/>
    </location>
</feature>
<gene>
    <name evidence="4" type="ORF">Csa_3G748280</name>
</gene>
<reference evidence="4 5" key="2">
    <citation type="journal article" date="2009" name="PLoS ONE">
        <title>An integrated genetic and cytogenetic map of the cucumber genome.</title>
        <authorList>
            <person name="Ren Y."/>
            <person name="Zhang Z."/>
            <person name="Liu J."/>
            <person name="Staub J.E."/>
            <person name="Han Y."/>
            <person name="Cheng Z."/>
            <person name="Li X."/>
            <person name="Lu J."/>
            <person name="Miao H."/>
            <person name="Kang H."/>
            <person name="Xie B."/>
            <person name="Gu X."/>
            <person name="Wang X."/>
            <person name="Du Y."/>
            <person name="Jin W."/>
            <person name="Huang S."/>
        </authorList>
    </citation>
    <scope>NUCLEOTIDE SEQUENCE [LARGE SCALE GENOMIC DNA]</scope>
    <source>
        <strain evidence="5">cv. 9930</strain>
    </source>
</reference>
<dbReference type="STRING" id="3659.A0A0A0LB89"/>
<dbReference type="PANTHER" id="PTHR31371">
    <property type="entry name" value="BNAC09G50660D PROTEIN"/>
    <property type="match status" value="1"/>
</dbReference>
<name>A0A0A0LB89_CUCSA</name>
<proteinExistence type="predicted"/>
<feature type="compositionally biased region" description="Polar residues" evidence="1">
    <location>
        <begin position="290"/>
        <end position="299"/>
    </location>
</feature>
<dbReference type="Proteomes" id="UP000029981">
    <property type="component" value="Chromosome 3"/>
</dbReference>
<evidence type="ECO:0000259" key="2">
    <source>
        <dbReference type="Pfam" id="PF05003"/>
    </source>
</evidence>
<feature type="region of interest" description="Disordered" evidence="1">
    <location>
        <begin position="268"/>
        <end position="299"/>
    </location>
</feature>
<reference evidence="4 5" key="4">
    <citation type="journal article" date="2011" name="BMC Genomics">
        <title>RNA-Seq improves annotation of protein-coding genes in the cucumber genome.</title>
        <authorList>
            <person name="Li Z."/>
            <person name="Zhang Z."/>
            <person name="Yan P."/>
            <person name="Huang S."/>
            <person name="Fei Z."/>
            <person name="Lin K."/>
        </authorList>
    </citation>
    <scope>NUCLEOTIDE SEQUENCE [LARGE SCALE GENOMIC DNA]</scope>
    <source>
        <strain evidence="5">cv. 9930</strain>
    </source>
</reference>
<evidence type="ECO:0000313" key="5">
    <source>
        <dbReference type="Proteomes" id="UP000029981"/>
    </source>
</evidence>
<dbReference type="PANTHER" id="PTHR31371:SF4">
    <property type="entry name" value="DUF668 DOMAIN-CONTAINING PROTEIN"/>
    <property type="match status" value="1"/>
</dbReference>
<evidence type="ECO:0008006" key="6">
    <source>
        <dbReference type="Google" id="ProtNLM"/>
    </source>
</evidence>
<dbReference type="KEGG" id="csv:105435128"/>
<evidence type="ECO:0000256" key="1">
    <source>
        <dbReference type="SAM" id="MobiDB-lite"/>
    </source>
</evidence>
<dbReference type="InterPro" id="IPR007700">
    <property type="entry name" value="DUF668"/>
</dbReference>
<feature type="compositionally biased region" description="Basic and acidic residues" evidence="1">
    <location>
        <begin position="268"/>
        <end position="287"/>
    </location>
</feature>
<reference evidence="4 5" key="3">
    <citation type="journal article" date="2010" name="BMC Genomics">
        <title>Transcriptome sequencing and comparative analysis of cucumber flowers with different sex types.</title>
        <authorList>
            <person name="Guo S."/>
            <person name="Zheng Y."/>
            <person name="Joung J.G."/>
            <person name="Liu S."/>
            <person name="Zhang Z."/>
            <person name="Crasta O.R."/>
            <person name="Sobral B.W."/>
            <person name="Xu Y."/>
            <person name="Huang S."/>
            <person name="Fei Z."/>
        </authorList>
    </citation>
    <scope>NUCLEOTIDE SEQUENCE [LARGE SCALE GENOMIC DNA]</scope>
    <source>
        <strain evidence="5">cv. 9930</strain>
    </source>
</reference>
<dbReference type="Pfam" id="PF05003">
    <property type="entry name" value="DUF668"/>
    <property type="match status" value="1"/>
</dbReference>
<evidence type="ECO:0000313" key="4">
    <source>
        <dbReference type="EMBL" id="KGN59048.1"/>
    </source>
</evidence>
<sequence>MTINFAKFLSGHWFSELIRSPSQEMMAKERKSKRSSTFRWISRKVMHLETEPSVIGFLSLEISALMAKLVQIWNRLEDDEFRRAKQNLSNSIGIGKLISNDESFLMELFMKEIVEDLQYIAKSIVRFGDKCSDPVLHEFEKFVKDPLKNEFNWFGWQYKWKKMDRRVKKMQRFVVLTVELWREIEILAEVEQNLKRTTTIFSFSGGAGKSFKFRKKISWHRRRAQSLKLMTPWNRTFNYILRLFMRSMVTIIERIKIVFEVKEMRRSEDSRDKSAERRGTELEEQRKKQNYNQSPTSMKISSESKIFTQFPHFRSLRDHKNREVGSPQPSLRKTSSLNLENSAVENRASSSPKRIDGGHYSISSFFIKENLSDPPQNSLGAAALSIHYGKIVILIENLASAPHLIGREERDDLFKMLPTSIVKALRSRLRKTKKVRQSSPYDPVVAAEWKSAMAEILQWLSPMAHDMNIWHSAQGFEKQPDRGGDSGIGGYGLRSNVLLLQTLHYADKEKTEGAIVELLVALSNICCSNEVCEKRLLNPLGVEAHRNYSIMNDGFSYFGIV</sequence>
<dbReference type="AlphaFoldDB" id="A0A0A0LB89"/>
<dbReference type="GO" id="GO:0045927">
    <property type="term" value="P:positive regulation of growth"/>
    <property type="evidence" value="ECO:0007669"/>
    <property type="project" value="InterPro"/>
</dbReference>
<reference evidence="4 5" key="1">
    <citation type="journal article" date="2009" name="Nat. Genet.">
        <title>The genome of the cucumber, Cucumis sativus L.</title>
        <authorList>
            <person name="Huang S."/>
            <person name="Li R."/>
            <person name="Zhang Z."/>
            <person name="Li L."/>
            <person name="Gu X."/>
            <person name="Fan W."/>
            <person name="Lucas W.J."/>
            <person name="Wang X."/>
            <person name="Xie B."/>
            <person name="Ni P."/>
            <person name="Ren Y."/>
            <person name="Zhu H."/>
            <person name="Li J."/>
            <person name="Lin K."/>
            <person name="Jin W."/>
            <person name="Fei Z."/>
            <person name="Li G."/>
            <person name="Staub J."/>
            <person name="Kilian A."/>
            <person name="van der Vossen E.A."/>
            <person name="Wu Y."/>
            <person name="Guo J."/>
            <person name="He J."/>
            <person name="Jia Z."/>
            <person name="Ren Y."/>
            <person name="Tian G."/>
            <person name="Lu Y."/>
            <person name="Ruan J."/>
            <person name="Qian W."/>
            <person name="Wang M."/>
            <person name="Huang Q."/>
            <person name="Li B."/>
            <person name="Xuan Z."/>
            <person name="Cao J."/>
            <person name="Asan"/>
            <person name="Wu Z."/>
            <person name="Zhang J."/>
            <person name="Cai Q."/>
            <person name="Bai Y."/>
            <person name="Zhao B."/>
            <person name="Han Y."/>
            <person name="Li Y."/>
            <person name="Li X."/>
            <person name="Wang S."/>
            <person name="Shi Q."/>
            <person name="Liu S."/>
            <person name="Cho W.K."/>
            <person name="Kim J.Y."/>
            <person name="Xu Y."/>
            <person name="Heller-Uszynska K."/>
            <person name="Miao H."/>
            <person name="Cheng Z."/>
            <person name="Zhang S."/>
            <person name="Wu J."/>
            <person name="Yang Y."/>
            <person name="Kang H."/>
            <person name="Li M."/>
            <person name="Liang H."/>
            <person name="Ren X."/>
            <person name="Shi Z."/>
            <person name="Wen M."/>
            <person name="Jian M."/>
            <person name="Yang H."/>
            <person name="Zhang G."/>
            <person name="Yang Z."/>
            <person name="Chen R."/>
            <person name="Liu S."/>
            <person name="Li J."/>
            <person name="Ma L."/>
            <person name="Liu H."/>
            <person name="Zhou Y."/>
            <person name="Zhao J."/>
            <person name="Fang X."/>
            <person name="Li G."/>
            <person name="Fang L."/>
            <person name="Li Y."/>
            <person name="Liu D."/>
            <person name="Zheng H."/>
            <person name="Zhang Y."/>
            <person name="Qin N."/>
            <person name="Li Z."/>
            <person name="Yang G."/>
            <person name="Yang S."/>
            <person name="Bolund L."/>
            <person name="Kristiansen K."/>
            <person name="Zheng H."/>
            <person name="Li S."/>
            <person name="Zhang X."/>
            <person name="Yang H."/>
            <person name="Wang J."/>
            <person name="Sun R."/>
            <person name="Zhang B."/>
            <person name="Jiang S."/>
            <person name="Wang J."/>
            <person name="Du Y."/>
            <person name="Li S."/>
        </authorList>
    </citation>
    <scope>NUCLEOTIDE SEQUENCE [LARGE SCALE GENOMIC DNA]</scope>
    <source>
        <strain evidence="5">cv. 9930</strain>
    </source>
</reference>
<dbReference type="Pfam" id="PF11961">
    <property type="entry name" value="DUF3475"/>
    <property type="match status" value="1"/>
</dbReference>
<organism evidence="4 5">
    <name type="scientific">Cucumis sativus</name>
    <name type="common">Cucumber</name>
    <dbReference type="NCBI Taxonomy" id="3659"/>
    <lineage>
        <taxon>Eukaryota</taxon>
        <taxon>Viridiplantae</taxon>
        <taxon>Streptophyta</taxon>
        <taxon>Embryophyta</taxon>
        <taxon>Tracheophyta</taxon>
        <taxon>Spermatophyta</taxon>
        <taxon>Magnoliopsida</taxon>
        <taxon>eudicotyledons</taxon>
        <taxon>Gunneridae</taxon>
        <taxon>Pentapetalae</taxon>
        <taxon>rosids</taxon>
        <taxon>fabids</taxon>
        <taxon>Cucurbitales</taxon>
        <taxon>Cucurbitaceae</taxon>
        <taxon>Benincaseae</taxon>
        <taxon>Cucumis</taxon>
    </lineage>
</organism>
<accession>A0A0A0LB89</accession>
<protein>
    <recommendedName>
        <fullName evidence="6">DUF668 domain-containing protein</fullName>
    </recommendedName>
</protein>
<dbReference type="OrthoDB" id="2018987at2759"/>
<dbReference type="EMBL" id="CM002924">
    <property type="protein sequence ID" value="KGN59048.1"/>
    <property type="molecule type" value="Genomic_DNA"/>
</dbReference>